<reference evidence="1 2" key="1">
    <citation type="journal article" date="2014" name="BMC Genomics">
        <title>Comparison of environmental and isolate Sulfobacillus genomes reveals diverse carbon, sulfur, nitrogen, and hydrogen metabolisms.</title>
        <authorList>
            <person name="Justice N.B."/>
            <person name="Norman A."/>
            <person name="Brown C.T."/>
            <person name="Singh A."/>
            <person name="Thomas B.C."/>
            <person name="Banfield J.F."/>
        </authorList>
    </citation>
    <scope>NUCLEOTIDE SEQUENCE [LARGE SCALE GENOMIC DNA]</scope>
    <source>
        <strain evidence="1">AMDSBA4</strain>
    </source>
</reference>
<name>A0A2T2XJ40_9FIRM</name>
<dbReference type="Proteomes" id="UP000242972">
    <property type="component" value="Unassembled WGS sequence"/>
</dbReference>
<accession>A0A2T2XJ40</accession>
<evidence type="ECO:0000313" key="1">
    <source>
        <dbReference type="EMBL" id="PSR34467.1"/>
    </source>
</evidence>
<gene>
    <name evidence="1" type="ORF">C7B46_04845</name>
</gene>
<sequence>MANTFLEARDQFRQGLRSLLWIDYWDYATGLFGLPHPSDTAGMIRVIQQGHDLLHTDIVLVRGAYQWPPAPTDREPPLRQLRQQLKQLADQGHLATVLTGLTTLWGNSVPVFVSLPAPQKLLQDIQTTGTETEVERAAMYQADFLRTLMPCHIAGVVLEADEEPNSWEPCQPIWNLADHYGWAKGVELAARKVPILDPQRVGLDFLLLPDCALDQLSALWKLGIDVAGGLTKEFWETDQPLPSPSRRWGYGKIPATVRPETVLDKLQQWCHRS</sequence>
<protein>
    <submittedName>
        <fullName evidence="1">Uncharacterized protein</fullName>
    </submittedName>
</protein>
<organism evidence="1 2">
    <name type="scientific">Sulfobacillus benefaciens</name>
    <dbReference type="NCBI Taxonomy" id="453960"/>
    <lineage>
        <taxon>Bacteria</taxon>
        <taxon>Bacillati</taxon>
        <taxon>Bacillota</taxon>
        <taxon>Clostridia</taxon>
        <taxon>Eubacteriales</taxon>
        <taxon>Clostridiales Family XVII. Incertae Sedis</taxon>
        <taxon>Sulfobacillus</taxon>
    </lineage>
</organism>
<dbReference type="AlphaFoldDB" id="A0A2T2XJ40"/>
<dbReference type="EMBL" id="PXYW01000008">
    <property type="protein sequence ID" value="PSR34467.1"/>
    <property type="molecule type" value="Genomic_DNA"/>
</dbReference>
<proteinExistence type="predicted"/>
<comment type="caution">
    <text evidence="1">The sequence shown here is derived from an EMBL/GenBank/DDBJ whole genome shotgun (WGS) entry which is preliminary data.</text>
</comment>
<evidence type="ECO:0000313" key="2">
    <source>
        <dbReference type="Proteomes" id="UP000242972"/>
    </source>
</evidence>